<dbReference type="InterPro" id="IPR014756">
    <property type="entry name" value="Ig_E-set"/>
</dbReference>
<gene>
    <name evidence="7" type="ORF">LSH36_287g00016</name>
</gene>
<dbReference type="InterPro" id="IPR028934">
    <property type="entry name" value="Vps26-related"/>
</dbReference>
<comment type="subcellular location">
    <subcellularLocation>
        <location evidence="1">Endosome</location>
    </subcellularLocation>
</comment>
<dbReference type="GO" id="GO:0005768">
    <property type="term" value="C:endosome"/>
    <property type="evidence" value="ECO:0007669"/>
    <property type="project" value="UniProtKB-SubCell"/>
</dbReference>
<evidence type="ECO:0000256" key="2">
    <source>
        <dbReference type="ARBA" id="ARBA00009100"/>
    </source>
</evidence>
<dbReference type="FunFam" id="2.60.40.640:FF:000008">
    <property type="entry name" value="Down syndrome critical region protein 3"/>
    <property type="match status" value="1"/>
</dbReference>
<comment type="similarity">
    <text evidence="2">Belongs to the VPS26 family.</text>
</comment>
<name>A0AAD9JJR0_9ANNE</name>
<evidence type="ECO:0000256" key="1">
    <source>
        <dbReference type="ARBA" id="ARBA00004177"/>
    </source>
</evidence>
<dbReference type="GO" id="GO:0006886">
    <property type="term" value="P:intracellular protein transport"/>
    <property type="evidence" value="ECO:0007669"/>
    <property type="project" value="InterPro"/>
</dbReference>
<dbReference type="Pfam" id="PF03643">
    <property type="entry name" value="Vps26"/>
    <property type="match status" value="1"/>
</dbReference>
<evidence type="ECO:0000313" key="8">
    <source>
        <dbReference type="Proteomes" id="UP001208570"/>
    </source>
</evidence>
<dbReference type="Proteomes" id="UP001208570">
    <property type="component" value="Unassembled WGS sequence"/>
</dbReference>
<comment type="subunit">
    <text evidence="6">Component of the commander complex that is essential for endosomal recycling of transmembrane cargos; the commander complex is composed of the CCC subcomplex and the retriever subcomplex. Component of the heterotrimeric retriever complex consisting of VPS26C, VPS29 and VPS35L; within the complex interacts with VPS35L. Interacts with SNX17 (via C-terminus); the interaction is direct and associates SNX17 with the retriever complex. Interacts with SNX31; the interaction is direct.</text>
</comment>
<reference evidence="7" key="1">
    <citation type="journal article" date="2023" name="Mol. Biol. Evol.">
        <title>Third-Generation Sequencing Reveals the Adaptive Role of the Epigenome in Three Deep-Sea Polychaetes.</title>
        <authorList>
            <person name="Perez M."/>
            <person name="Aroh O."/>
            <person name="Sun Y."/>
            <person name="Lan Y."/>
            <person name="Juniper S.K."/>
            <person name="Young C.R."/>
            <person name="Angers B."/>
            <person name="Qian P.Y."/>
        </authorList>
    </citation>
    <scope>NUCLEOTIDE SEQUENCE</scope>
    <source>
        <strain evidence="7">P08H-3</strain>
    </source>
</reference>
<comment type="caution">
    <text evidence="7">The sequence shown here is derived from an EMBL/GenBank/DDBJ whole genome shotgun (WGS) entry which is preliminary data.</text>
</comment>
<organism evidence="7 8">
    <name type="scientific">Paralvinella palmiformis</name>
    <dbReference type="NCBI Taxonomy" id="53620"/>
    <lineage>
        <taxon>Eukaryota</taxon>
        <taxon>Metazoa</taxon>
        <taxon>Spiralia</taxon>
        <taxon>Lophotrochozoa</taxon>
        <taxon>Annelida</taxon>
        <taxon>Polychaeta</taxon>
        <taxon>Sedentaria</taxon>
        <taxon>Canalipalpata</taxon>
        <taxon>Terebellida</taxon>
        <taxon>Terebelliformia</taxon>
        <taxon>Alvinellidae</taxon>
        <taxon>Paralvinella</taxon>
    </lineage>
</organism>
<evidence type="ECO:0000313" key="7">
    <source>
        <dbReference type="EMBL" id="KAK2153748.1"/>
    </source>
</evidence>
<dbReference type="AlphaFoldDB" id="A0AAD9JJR0"/>
<evidence type="ECO:0000256" key="3">
    <source>
        <dbReference type="ARBA" id="ARBA00022753"/>
    </source>
</evidence>
<accession>A0AAD9JJR0</accession>
<evidence type="ECO:0000256" key="6">
    <source>
        <dbReference type="ARBA" id="ARBA00093474"/>
    </source>
</evidence>
<dbReference type="EMBL" id="JAODUP010000287">
    <property type="protein sequence ID" value="KAK2153748.1"/>
    <property type="molecule type" value="Genomic_DNA"/>
</dbReference>
<comment type="function">
    <text evidence="5">Component of the commander complex that is essential for endosomal recycling of transmembrane cargos; the commander complex is composed of the CCC subcomplex and the retriever subcomplex. Component of the retriever complex, which is a heterotrimeric complex related to retromer cargo-selective complex (CSC) and essential for retromer-independent retrieval and recycling of numerous cargos such as integrin alpha-5/beta-1 (ITGA5:ITGB1). The recruitment of the retriever complex to the endosomal membrane involves CCC and WASH complexes. In the endosomes, drives the retriever and recycling of NxxY-motif-containing cargo proteins by coupling to SNX17, a cargo essential for the homeostatic maintenance of numerous cell surface proteins associated with processes that include cell migration, cell adhesion, nutrient supply and cell signaling.</text>
</comment>
<keyword evidence="8" id="KW-1185">Reference proteome</keyword>
<dbReference type="FunFam" id="2.60.40.640:FF:000009">
    <property type="entry name" value="Down syndrome critical region protein 3"/>
    <property type="match status" value="1"/>
</dbReference>
<evidence type="ECO:0000256" key="4">
    <source>
        <dbReference type="ARBA" id="ARBA00067597"/>
    </source>
</evidence>
<evidence type="ECO:0000256" key="5">
    <source>
        <dbReference type="ARBA" id="ARBA00093280"/>
    </source>
</evidence>
<dbReference type="PANTHER" id="PTHR12233">
    <property type="entry name" value="VACUOLAR PROTEIN SORTING 26 RELATED"/>
    <property type="match status" value="1"/>
</dbReference>
<keyword evidence="3" id="KW-0967">Endosome</keyword>
<dbReference type="SUPFAM" id="SSF81296">
    <property type="entry name" value="E set domains"/>
    <property type="match status" value="1"/>
</dbReference>
<dbReference type="InterPro" id="IPR014752">
    <property type="entry name" value="Arrestin-like_C"/>
</dbReference>
<proteinExistence type="inferred from homology"/>
<sequence>MAAQSIDIKLKKVSKIYHEGDVISGVVVIQSRNELSHTGITLTVEGTVNLQLSSKSVGLFEAFYNSLKPIQLLNVNLELTKAGKLPSGKTEIPFEIPLKPKGNKVLYETFHGVFVNIQYIIRADMKRPLLNKDLQKLLEFILEYKDESEKANPKPITFNITSESIQNIKEKHNLPKFRIKGRLDSTHCHIIKPFTGELIVEYSEAPIKSMELQLVRVETCGCAEGYAKDATEIQNIQIGDGDVCRGLVLPIYMIFPRLFTCPTLATTNFKIEFEVNIVVVFHDDHLVTENFPIKLSRFSS</sequence>
<dbReference type="Gene3D" id="2.60.40.640">
    <property type="match status" value="2"/>
</dbReference>
<protein>
    <recommendedName>
        <fullName evidence="4">Vacuolar protein sorting-associated protein 26C</fullName>
    </recommendedName>
</protein>